<sequence>MSTVPARISLVTLGVADLRRATDFYRALGWRPSSASVEGEVTFFHTAGGILALYGRDALAADSGREATGPHPGPAPFPGIVLALNLGSRAEVDDAVAAFVAAGGTVLRPATAADWGGYLAYVADLDGHTWELAHNPAWPLDEAGLPRLPD</sequence>
<evidence type="ECO:0000313" key="2">
    <source>
        <dbReference type="EMBL" id="NYI08326.1"/>
    </source>
</evidence>
<dbReference type="EMBL" id="JACBZD010000002">
    <property type="protein sequence ID" value="NYI08326.1"/>
    <property type="molecule type" value="Genomic_DNA"/>
</dbReference>
<dbReference type="PANTHER" id="PTHR36503:SF1">
    <property type="entry name" value="BLR2520 PROTEIN"/>
    <property type="match status" value="1"/>
</dbReference>
<comment type="caution">
    <text evidence="2">The sequence shown here is derived from an EMBL/GenBank/DDBJ whole genome shotgun (WGS) entry which is preliminary data.</text>
</comment>
<gene>
    <name evidence="2" type="ORF">FHU37_005355</name>
</gene>
<name>A0A853A185_9ACTN</name>
<dbReference type="Proteomes" id="UP000567795">
    <property type="component" value="Unassembled WGS sequence"/>
</dbReference>
<dbReference type="PROSITE" id="PS51819">
    <property type="entry name" value="VOC"/>
    <property type="match status" value="1"/>
</dbReference>
<dbReference type="InterPro" id="IPR037523">
    <property type="entry name" value="VOC_core"/>
</dbReference>
<dbReference type="SUPFAM" id="SSF54593">
    <property type="entry name" value="Glyoxalase/Bleomycin resistance protein/Dihydroxybiphenyl dioxygenase"/>
    <property type="match status" value="1"/>
</dbReference>
<reference evidence="2 3" key="1">
    <citation type="submission" date="2020-07" db="EMBL/GenBank/DDBJ databases">
        <title>Sequencing the genomes of 1000 actinobacteria strains.</title>
        <authorList>
            <person name="Klenk H.-P."/>
        </authorList>
    </citation>
    <scope>NUCLEOTIDE SEQUENCE [LARGE SCALE GENOMIC DNA]</scope>
    <source>
        <strain evidence="2 3">DSM 42178</strain>
    </source>
</reference>
<dbReference type="AlphaFoldDB" id="A0A853A185"/>
<protein>
    <recommendedName>
        <fullName evidence="1">VOC domain-containing protein</fullName>
    </recommendedName>
</protein>
<accession>A0A853A185</accession>
<dbReference type="RefSeq" id="WP_179817161.1">
    <property type="nucleotide sequence ID" value="NZ_JACBZD010000002.1"/>
</dbReference>
<keyword evidence="3" id="KW-1185">Reference proteome</keyword>
<dbReference type="InterPro" id="IPR004360">
    <property type="entry name" value="Glyas_Fos-R_dOase_dom"/>
</dbReference>
<evidence type="ECO:0000259" key="1">
    <source>
        <dbReference type="PROSITE" id="PS51819"/>
    </source>
</evidence>
<evidence type="ECO:0000313" key="3">
    <source>
        <dbReference type="Proteomes" id="UP000567795"/>
    </source>
</evidence>
<feature type="domain" description="VOC" evidence="1">
    <location>
        <begin position="7"/>
        <end position="135"/>
    </location>
</feature>
<dbReference type="Gene3D" id="3.10.180.10">
    <property type="entry name" value="2,3-Dihydroxybiphenyl 1,2-Dioxygenase, domain 1"/>
    <property type="match status" value="1"/>
</dbReference>
<dbReference type="Pfam" id="PF00903">
    <property type="entry name" value="Glyoxalase"/>
    <property type="match status" value="1"/>
</dbReference>
<proteinExistence type="predicted"/>
<organism evidence="2 3">
    <name type="scientific">Allostreptomyces psammosilenae</name>
    <dbReference type="NCBI Taxonomy" id="1892865"/>
    <lineage>
        <taxon>Bacteria</taxon>
        <taxon>Bacillati</taxon>
        <taxon>Actinomycetota</taxon>
        <taxon>Actinomycetes</taxon>
        <taxon>Kitasatosporales</taxon>
        <taxon>Streptomycetaceae</taxon>
        <taxon>Allostreptomyces</taxon>
    </lineage>
</organism>
<dbReference type="PANTHER" id="PTHR36503">
    <property type="entry name" value="BLR2520 PROTEIN"/>
    <property type="match status" value="1"/>
</dbReference>
<dbReference type="InterPro" id="IPR029068">
    <property type="entry name" value="Glyas_Bleomycin-R_OHBP_Dase"/>
</dbReference>